<protein>
    <submittedName>
        <fullName evidence="2">GNAT family N-acetyltransferase</fullName>
        <ecNumber evidence="2">2.3.1.-</ecNumber>
    </submittedName>
</protein>
<dbReference type="PROSITE" id="PS51186">
    <property type="entry name" value="GNAT"/>
    <property type="match status" value="1"/>
</dbReference>
<evidence type="ECO:0000313" key="3">
    <source>
        <dbReference type="Proteomes" id="UP001320876"/>
    </source>
</evidence>
<gene>
    <name evidence="2" type="ORF">OKA05_04840</name>
</gene>
<keyword evidence="2" id="KW-0012">Acyltransferase</keyword>
<evidence type="ECO:0000313" key="2">
    <source>
        <dbReference type="EMBL" id="MCW1921866.1"/>
    </source>
</evidence>
<dbReference type="SUPFAM" id="SSF53474">
    <property type="entry name" value="alpha/beta-Hydrolases"/>
    <property type="match status" value="1"/>
</dbReference>
<dbReference type="EMBL" id="JAPDDT010000002">
    <property type="protein sequence ID" value="MCW1921866.1"/>
    <property type="molecule type" value="Genomic_DNA"/>
</dbReference>
<dbReference type="GO" id="GO:0016746">
    <property type="term" value="F:acyltransferase activity"/>
    <property type="evidence" value="ECO:0007669"/>
    <property type="project" value="UniProtKB-KW"/>
</dbReference>
<evidence type="ECO:0000259" key="1">
    <source>
        <dbReference type="PROSITE" id="PS51186"/>
    </source>
</evidence>
<dbReference type="CDD" id="cd04301">
    <property type="entry name" value="NAT_SF"/>
    <property type="match status" value="1"/>
</dbReference>
<keyword evidence="3" id="KW-1185">Reference proteome</keyword>
<dbReference type="Pfam" id="PF00583">
    <property type="entry name" value="Acetyltransf_1"/>
    <property type="match status" value="1"/>
</dbReference>
<feature type="domain" description="N-acetyltransferase" evidence="1">
    <location>
        <begin position="1"/>
        <end position="127"/>
    </location>
</feature>
<reference evidence="2 3" key="1">
    <citation type="submission" date="2022-10" db="EMBL/GenBank/DDBJ databases">
        <title>Luteolibacter arcticus strain CCTCC AB 2014275, whole genome shotgun sequencing project.</title>
        <authorList>
            <person name="Zhao G."/>
            <person name="Shen L."/>
        </authorList>
    </citation>
    <scope>NUCLEOTIDE SEQUENCE [LARGE SCALE GENOMIC DNA]</scope>
    <source>
        <strain evidence="2 3">CCTCC AB 2014275</strain>
    </source>
</reference>
<dbReference type="InterPro" id="IPR029058">
    <property type="entry name" value="AB_hydrolase_fold"/>
</dbReference>
<dbReference type="Gene3D" id="3.40.50.1820">
    <property type="entry name" value="alpha/beta hydrolase"/>
    <property type="match status" value="1"/>
</dbReference>
<dbReference type="InterPro" id="IPR016181">
    <property type="entry name" value="Acyl_CoA_acyltransferase"/>
</dbReference>
<dbReference type="Pfam" id="PF00756">
    <property type="entry name" value="Esterase"/>
    <property type="match status" value="1"/>
</dbReference>
<dbReference type="Gene3D" id="3.40.630.30">
    <property type="match status" value="1"/>
</dbReference>
<organism evidence="2 3">
    <name type="scientific">Luteolibacter arcticus</name>
    <dbReference type="NCBI Taxonomy" id="1581411"/>
    <lineage>
        <taxon>Bacteria</taxon>
        <taxon>Pseudomonadati</taxon>
        <taxon>Verrucomicrobiota</taxon>
        <taxon>Verrucomicrobiia</taxon>
        <taxon>Verrucomicrobiales</taxon>
        <taxon>Verrucomicrobiaceae</taxon>
        <taxon>Luteolibacter</taxon>
    </lineage>
</organism>
<dbReference type="InterPro" id="IPR000801">
    <property type="entry name" value="Esterase-like"/>
</dbReference>
<name>A0ABT3GE27_9BACT</name>
<dbReference type="SUPFAM" id="SSF55729">
    <property type="entry name" value="Acyl-CoA N-acyltransferases (Nat)"/>
    <property type="match status" value="1"/>
</dbReference>
<dbReference type="InterPro" id="IPR000182">
    <property type="entry name" value="GNAT_dom"/>
</dbReference>
<keyword evidence="2" id="KW-0808">Transferase</keyword>
<dbReference type="PANTHER" id="PTHR48098:SF3">
    <property type="entry name" value="IRON(III) ENTEROBACTIN ESTERASE"/>
    <property type="match status" value="1"/>
</dbReference>
<sequence>MVTSRHGMELFREPEDWQPAGIRTGWVACSDDVPVAVSLACRESGELLALAVDPEFRGQRLGRELLRQAEAWLFSHGWETISLAVDSGVPADFLLRQGWSAEGPAHEGRLIKKSDKPKLLLEEHWLEDPATGYGRLIRLSRGPADRTHPLCLILDGETYWRDMATGPVFRSIADSMPTGMTLAYIGHVSAADRHRDFTANVEYARFLGERVIPWLQQEVAGLADGGHLVVGLSLSGLMAVHLALRYPQLFGACISQSGSHWWDAEDFESVVERLEPVRGRFWLSVGTKETATDLRHPPTGLHQKISQIDGVKNAVRVLGEAGGVVNFHEFEGGHTGECWRDELKEAVRWCLMPEA</sequence>
<dbReference type="PANTHER" id="PTHR48098">
    <property type="entry name" value="ENTEROCHELIN ESTERASE-RELATED"/>
    <property type="match status" value="1"/>
</dbReference>
<dbReference type="Proteomes" id="UP001320876">
    <property type="component" value="Unassembled WGS sequence"/>
</dbReference>
<dbReference type="InterPro" id="IPR050583">
    <property type="entry name" value="Mycobacterial_A85_antigen"/>
</dbReference>
<dbReference type="EC" id="2.3.1.-" evidence="2"/>
<comment type="caution">
    <text evidence="2">The sequence shown here is derived from an EMBL/GenBank/DDBJ whole genome shotgun (WGS) entry which is preliminary data.</text>
</comment>
<proteinExistence type="predicted"/>
<accession>A0ABT3GE27</accession>